<dbReference type="EMBL" id="RFLY01000013">
    <property type="protein sequence ID" value="RMH90885.1"/>
    <property type="molecule type" value="Genomic_DNA"/>
</dbReference>
<dbReference type="AlphaFoldDB" id="A0A3M2HRB9"/>
<dbReference type="Proteomes" id="UP000275012">
    <property type="component" value="Unassembled WGS sequence"/>
</dbReference>
<feature type="non-terminal residue" evidence="1">
    <location>
        <position position="368"/>
    </location>
</feature>
<comment type="caution">
    <text evidence="1">The sequence shown here is derived from an EMBL/GenBank/DDBJ whole genome shotgun (WGS) entry which is preliminary data.</text>
</comment>
<evidence type="ECO:0008006" key="3">
    <source>
        <dbReference type="Google" id="ProtNLM"/>
    </source>
</evidence>
<accession>A0A3M2HRB9</accession>
<gene>
    <name evidence="1" type="ORF">EBB59_09315</name>
</gene>
<evidence type="ECO:0000313" key="2">
    <source>
        <dbReference type="Proteomes" id="UP000275012"/>
    </source>
</evidence>
<proteinExistence type="predicted"/>
<sequence length="368" mass="41067">MSWIHLEASDGRKIDLVYSDGRLSTATAHGKQWTYRYDTSGRLDLVTLPDQSTWTVSHQSDMRVAYEYWTESLGRGCGNQAPLAKKSYGLVIKHPSGVVGTFQFDHIRHYRSGVPRVNCVEETLQNGGVSDGVLLFTLTVPNYFDILSLTSKTLSGYGIPQSQHWGYSYSGQYHDLWSGIVPPCTSCTPSKITAITQPDGSEHLNTYGIVYGLNEGKLLKTQILSATNNVLETQTLTYVSDAEMATQPFPSSYGSIYGGDAYVGRNRPLRSITISRPGVNFNSHVNAYDQFARPISVRKWNSLGYDKTDTIEYHDDPTRWVLGQIKRQTTNGTETTRTDYDPATALPIRQYAYGKLQQSLTYHPDGTV</sequence>
<keyword evidence="2" id="KW-1185">Reference proteome</keyword>
<reference evidence="1 2" key="1">
    <citation type="submission" date="2018-10" db="EMBL/GenBank/DDBJ databases">
        <title>Proposal of Lysobacter pythonis sp. nov. isolated from royal pythons (Python regius).</title>
        <authorList>
            <person name="Hans-Juergen B."/>
            <person name="Huptas C."/>
            <person name="Sandra B."/>
            <person name="Igor L."/>
            <person name="Joachim S."/>
            <person name="Siegfried S."/>
            <person name="Mareike W."/>
            <person name="Peter K."/>
        </authorList>
    </citation>
    <scope>NUCLEOTIDE SEQUENCE [LARGE SCALE GENOMIC DNA]</scope>
    <source>
        <strain evidence="1 2">4284/11</strain>
    </source>
</reference>
<organism evidence="1 2">
    <name type="scientific">Solilutibacter pythonis</name>
    <dbReference type="NCBI Taxonomy" id="2483112"/>
    <lineage>
        <taxon>Bacteria</taxon>
        <taxon>Pseudomonadati</taxon>
        <taxon>Pseudomonadota</taxon>
        <taxon>Gammaproteobacteria</taxon>
        <taxon>Lysobacterales</taxon>
        <taxon>Lysobacteraceae</taxon>
        <taxon>Solilutibacter</taxon>
    </lineage>
</organism>
<name>A0A3M2HRB9_9GAMM</name>
<evidence type="ECO:0000313" key="1">
    <source>
        <dbReference type="EMBL" id="RMH90885.1"/>
    </source>
</evidence>
<protein>
    <recommendedName>
        <fullName evidence="3">RHS repeat protein</fullName>
    </recommendedName>
</protein>